<proteinExistence type="predicted"/>
<organism evidence="1 2">
    <name type="scientific">Aspergillus brasiliensis (strain CBS 101740 / IMI 381727 / IBT 21946)</name>
    <dbReference type="NCBI Taxonomy" id="767769"/>
    <lineage>
        <taxon>Eukaryota</taxon>
        <taxon>Fungi</taxon>
        <taxon>Dikarya</taxon>
        <taxon>Ascomycota</taxon>
        <taxon>Pezizomycotina</taxon>
        <taxon>Eurotiomycetes</taxon>
        <taxon>Eurotiomycetidae</taxon>
        <taxon>Eurotiales</taxon>
        <taxon>Aspergillaceae</taxon>
        <taxon>Aspergillus</taxon>
        <taxon>Aspergillus subgen. Circumdati</taxon>
    </lineage>
</organism>
<protein>
    <submittedName>
        <fullName evidence="1">Uncharacterized protein</fullName>
    </submittedName>
</protein>
<dbReference type="Proteomes" id="UP000184499">
    <property type="component" value="Unassembled WGS sequence"/>
</dbReference>
<dbReference type="AlphaFoldDB" id="A0A1L9UNV2"/>
<evidence type="ECO:0000313" key="1">
    <source>
        <dbReference type="EMBL" id="OJJ73322.1"/>
    </source>
</evidence>
<dbReference type="EMBL" id="KV878682">
    <property type="protein sequence ID" value="OJJ73322.1"/>
    <property type="molecule type" value="Genomic_DNA"/>
</dbReference>
<dbReference type="STRING" id="767769.A0A1L9UNV2"/>
<dbReference type="RefSeq" id="XP_067480570.1">
    <property type="nucleotide sequence ID" value="XM_067627087.1"/>
</dbReference>
<evidence type="ECO:0000313" key="2">
    <source>
        <dbReference type="Proteomes" id="UP000184499"/>
    </source>
</evidence>
<sequence length="596" mass="68488">MSSTTARARTALENLYEIISQMKDGVPLDGHIDLGDLENVQHIIGFDFEHLNTDSISKMFPPFHFDPMKPALLKNFPLDAGQRRDFMNITQLNGTLDFAQKHFPPEIPMSPSDRCQQISSLISDYATYEAISHQKLQNVGTLHYEEYEIGRYNGNNLWHVSRVMEPEPQTEKTYPHLVLHLIHTKVAQENTIQFAEFSALVLAMRARANQRKVDSEDELEQLYETNGEGIEEYPYLFPNEEEFPVLLISSTMAFVCPATEHEWTTAATAAGVANETLRTWPDRRSASKVRREQFLLYRVLCPDSILPCFLDLSQFGIPRTFVDQAHSLLEKNACFRLYLQHIGTANFASPNYGPFEAVLRLQSEILKGIPGVGIDEDTVNSAFIELLNALTSIIPRTRHWWRTLRRTFQFSWGTVKGYTARTDGQLERKDSQSVKALVECKGFPRRNKCRVIMQEVSELVAWIKQYRSDTMSGHTHYHPLVGQYKTEMFISFLEDRVPWISYLKSGRKTTGSFARMHSYGPYRMEQPAHMVQFAVSIVAMLRNPRLVRKFHSASATFFDPNSYHGLSPLLILSVNLSGFVHYRMESFHRSLIKMKL</sequence>
<dbReference type="VEuPathDB" id="FungiDB:ASPBRDRAFT_53536"/>
<accession>A0A1L9UNV2</accession>
<dbReference type="GeneID" id="93579575"/>
<gene>
    <name evidence="1" type="ORF">ASPBRDRAFT_53536</name>
</gene>
<dbReference type="OrthoDB" id="3508621at2759"/>
<reference evidence="2" key="1">
    <citation type="journal article" date="2017" name="Genome Biol.">
        <title>Comparative genomics reveals high biological diversity and specific adaptations in the industrially and medically important fungal genus Aspergillus.</title>
        <authorList>
            <person name="de Vries R.P."/>
            <person name="Riley R."/>
            <person name="Wiebenga A."/>
            <person name="Aguilar-Osorio G."/>
            <person name="Amillis S."/>
            <person name="Uchima C.A."/>
            <person name="Anderluh G."/>
            <person name="Asadollahi M."/>
            <person name="Askin M."/>
            <person name="Barry K."/>
            <person name="Battaglia E."/>
            <person name="Bayram O."/>
            <person name="Benocci T."/>
            <person name="Braus-Stromeyer S.A."/>
            <person name="Caldana C."/>
            <person name="Canovas D."/>
            <person name="Cerqueira G.C."/>
            <person name="Chen F."/>
            <person name="Chen W."/>
            <person name="Choi C."/>
            <person name="Clum A."/>
            <person name="Dos Santos R.A."/>
            <person name="Damasio A.R."/>
            <person name="Diallinas G."/>
            <person name="Emri T."/>
            <person name="Fekete E."/>
            <person name="Flipphi M."/>
            <person name="Freyberg S."/>
            <person name="Gallo A."/>
            <person name="Gournas C."/>
            <person name="Habgood R."/>
            <person name="Hainaut M."/>
            <person name="Harispe M.L."/>
            <person name="Henrissat B."/>
            <person name="Hilden K.S."/>
            <person name="Hope R."/>
            <person name="Hossain A."/>
            <person name="Karabika E."/>
            <person name="Karaffa L."/>
            <person name="Karanyi Z."/>
            <person name="Krasevec N."/>
            <person name="Kuo A."/>
            <person name="Kusch H."/>
            <person name="LaButti K."/>
            <person name="Lagendijk E.L."/>
            <person name="Lapidus A."/>
            <person name="Levasseur A."/>
            <person name="Lindquist E."/>
            <person name="Lipzen A."/>
            <person name="Logrieco A.F."/>
            <person name="MacCabe A."/>
            <person name="Maekelae M.R."/>
            <person name="Malavazi I."/>
            <person name="Melin P."/>
            <person name="Meyer V."/>
            <person name="Mielnichuk N."/>
            <person name="Miskei M."/>
            <person name="Molnar A.P."/>
            <person name="Mule G."/>
            <person name="Ngan C.Y."/>
            <person name="Orejas M."/>
            <person name="Orosz E."/>
            <person name="Ouedraogo J.P."/>
            <person name="Overkamp K.M."/>
            <person name="Park H.-S."/>
            <person name="Perrone G."/>
            <person name="Piumi F."/>
            <person name="Punt P.J."/>
            <person name="Ram A.F."/>
            <person name="Ramon A."/>
            <person name="Rauscher S."/>
            <person name="Record E."/>
            <person name="Riano-Pachon D.M."/>
            <person name="Robert V."/>
            <person name="Roehrig J."/>
            <person name="Ruller R."/>
            <person name="Salamov A."/>
            <person name="Salih N.S."/>
            <person name="Samson R.A."/>
            <person name="Sandor E."/>
            <person name="Sanguinetti M."/>
            <person name="Schuetze T."/>
            <person name="Sepcic K."/>
            <person name="Shelest E."/>
            <person name="Sherlock G."/>
            <person name="Sophianopoulou V."/>
            <person name="Squina F.M."/>
            <person name="Sun H."/>
            <person name="Susca A."/>
            <person name="Todd R.B."/>
            <person name="Tsang A."/>
            <person name="Unkles S.E."/>
            <person name="van de Wiele N."/>
            <person name="van Rossen-Uffink D."/>
            <person name="Oliveira J.V."/>
            <person name="Vesth T.C."/>
            <person name="Visser J."/>
            <person name="Yu J.-H."/>
            <person name="Zhou M."/>
            <person name="Andersen M.R."/>
            <person name="Archer D.B."/>
            <person name="Baker S.E."/>
            <person name="Benoit I."/>
            <person name="Brakhage A.A."/>
            <person name="Braus G.H."/>
            <person name="Fischer R."/>
            <person name="Frisvad J.C."/>
            <person name="Goldman G.H."/>
            <person name="Houbraken J."/>
            <person name="Oakley B."/>
            <person name="Pocsi I."/>
            <person name="Scazzocchio C."/>
            <person name="Seiboth B."/>
            <person name="vanKuyk P.A."/>
            <person name="Wortman J."/>
            <person name="Dyer P.S."/>
            <person name="Grigoriev I.V."/>
        </authorList>
    </citation>
    <scope>NUCLEOTIDE SEQUENCE [LARGE SCALE GENOMIC DNA]</scope>
    <source>
        <strain evidence="2">CBS 101740 / IMI 381727 / IBT 21946</strain>
    </source>
</reference>
<name>A0A1L9UNV2_ASPBC</name>
<keyword evidence="2" id="KW-1185">Reference proteome</keyword>